<feature type="compositionally biased region" description="Basic and acidic residues" evidence="1">
    <location>
        <begin position="216"/>
        <end position="225"/>
    </location>
</feature>
<dbReference type="GO" id="GO:0003676">
    <property type="term" value="F:nucleic acid binding"/>
    <property type="evidence" value="ECO:0007669"/>
    <property type="project" value="InterPro"/>
</dbReference>
<name>A0A5J9T5N7_9POAL</name>
<feature type="compositionally biased region" description="Basic residues" evidence="1">
    <location>
        <begin position="1225"/>
        <end position="1239"/>
    </location>
</feature>
<feature type="region of interest" description="Disordered" evidence="1">
    <location>
        <begin position="685"/>
        <end position="709"/>
    </location>
</feature>
<comment type="caution">
    <text evidence="3">The sequence shown here is derived from an EMBL/GenBank/DDBJ whole genome shotgun (WGS) entry which is preliminary data.</text>
</comment>
<feature type="non-terminal residue" evidence="3">
    <location>
        <position position="1"/>
    </location>
</feature>
<sequence length="1255" mass="139425">MDLHPSDLPGLDFRPGTGVQSAILERFGSPVNFKPASGQSEFILVASIGRCAYRLNEETVGFILQATIGGIAADFRTSQLDDRLFRFSVSSKQVGLHIYNLQSYECKQYKLYFHLWGAGGAHWSKESKDYNQEEAASWQTVTHRKRRSYADTVRYSANNKVQLTGANAVPISHQERQRPLRHRSSVFSRLTAAAEAPRPSVFQRISQAEDPIEDITAPRHGEQNKGKAPIMESGNGQSGVQNSNSNGPSNQRSGGPQYRIVRDNRAHRQPTPTSQMPEGAKRNADQKVTVCGYTVVICSKCLQSGHASVNCVGRVKCRNCHKLGHIRAICRSRPNRGGFTVEIRGQSKALGPYWPAGIETSWFRQPIIKPCSSKPPCFGSIQEMGKDFIALSTVHRASSPSNACTLLQLSLPNPDSTFPSNNRIVQGSCETLPPQANAAAMAYRRSDPAPFLPRGFHRLQVNGRDTAVRAVAARPQLRNEDVAIVLIDGMPQNEVPFANIREVLHEFLIDYKRLAIKDIQPCHLGQAYVRFAHPHDRDNLADSGALPYGNIEFRFVRHNEGRNRRAVNFNRECWLMLLGFPLDYWHLHYIENAISSFGRLTGWYNDPSNLARVLVCARVTDLVDVPEFIVLTEGEGFQGFSWTIQVEILQQNMTGVLPPDEEPLPPFNDGHAPIIYDFFGFGQEGAAPFEPDPEPEPAQDEQNNGQPWAPWNAEAELDAAPAVNENAAVGEIDLNVEPVVQEIEEQMIDQEDLPDGIIVQAPQLAQAPQVANVEQPVDPQAHVVPGEAFIELADFVNELMNDDQQNSEVLSGNAPGNSGGSINQQIQNLHNEVDNEVEQPANLLEHAEPGGDDVILALEAALDAPVAFIAEDVQMNELVELNDFVDEPEQDMQIDLNLPPLLDMQNDILVGVQDQPMQVQLAQHQVQLEPNNQVLQEVQPHQPLLLQQEVAHHHEEEMDNDQHQNIHVGYMMQQQYEGGDPIFQNMQSNASLTPKLHPDVYRLWAKHFEPVGNPDVIITIPKRWAAFFTKQLLNPAGFEWAREFLLSQAWQVLGEDGDEKLKYTLPSICPSAAAPACDDQQQNFSEEAPNDNQLASVTEDLPPTTPPEVQPAFHSAKSTSEIHEKKKKRCMPAPLVTSEVRRSTRIKDKLKGFKSNKCDANGCYACSSAPPNLSPSMIKNLGHTFCKISLDELSEPKLTAKRKMKTTVAVEVNSNTEQAGGSKALKTKKAIAKKAVKKPTKGDPNEDKKNKRTKK</sequence>
<dbReference type="PANTHER" id="PTHR33075">
    <property type="entry name" value="OS02G0499800 PROTEIN"/>
    <property type="match status" value="1"/>
</dbReference>
<dbReference type="Proteomes" id="UP000324897">
    <property type="component" value="Unassembled WGS sequence"/>
</dbReference>
<dbReference type="AlphaFoldDB" id="A0A5J9T5N7"/>
<dbReference type="SUPFAM" id="SSF57756">
    <property type="entry name" value="Retrovirus zinc finger-like domains"/>
    <property type="match status" value="1"/>
</dbReference>
<dbReference type="InterPro" id="IPR056018">
    <property type="entry name" value="DUF7597"/>
</dbReference>
<protein>
    <recommendedName>
        <fullName evidence="2">CCHC-type domain-containing protein</fullName>
    </recommendedName>
</protein>
<evidence type="ECO:0000313" key="4">
    <source>
        <dbReference type="Proteomes" id="UP000324897"/>
    </source>
</evidence>
<dbReference type="InterPro" id="IPR036875">
    <property type="entry name" value="Znf_CCHC_sf"/>
</dbReference>
<feature type="region of interest" description="Disordered" evidence="1">
    <location>
        <begin position="191"/>
        <end position="257"/>
    </location>
</feature>
<keyword evidence="4" id="KW-1185">Reference proteome</keyword>
<dbReference type="Pfam" id="PF24530">
    <property type="entry name" value="DUF7597"/>
    <property type="match status" value="1"/>
</dbReference>
<dbReference type="Gramene" id="TVU06696">
    <property type="protein sequence ID" value="TVU06696"/>
    <property type="gene ID" value="EJB05_49921"/>
</dbReference>
<feature type="region of interest" description="Disordered" evidence="1">
    <location>
        <begin position="1213"/>
        <end position="1255"/>
    </location>
</feature>
<dbReference type="GO" id="GO:0008270">
    <property type="term" value="F:zinc ion binding"/>
    <property type="evidence" value="ECO:0007669"/>
    <property type="project" value="InterPro"/>
</dbReference>
<dbReference type="PANTHER" id="PTHR33075:SF7">
    <property type="entry name" value="OS02G0303350 PROTEIN"/>
    <property type="match status" value="1"/>
</dbReference>
<organism evidence="3 4">
    <name type="scientific">Eragrostis curvula</name>
    <name type="common">weeping love grass</name>
    <dbReference type="NCBI Taxonomy" id="38414"/>
    <lineage>
        <taxon>Eukaryota</taxon>
        <taxon>Viridiplantae</taxon>
        <taxon>Streptophyta</taxon>
        <taxon>Embryophyta</taxon>
        <taxon>Tracheophyta</taxon>
        <taxon>Spermatophyta</taxon>
        <taxon>Magnoliopsida</taxon>
        <taxon>Liliopsida</taxon>
        <taxon>Poales</taxon>
        <taxon>Poaceae</taxon>
        <taxon>PACMAD clade</taxon>
        <taxon>Chloridoideae</taxon>
        <taxon>Eragrostideae</taxon>
        <taxon>Eragrostidinae</taxon>
        <taxon>Eragrostis</taxon>
    </lineage>
</organism>
<evidence type="ECO:0000313" key="3">
    <source>
        <dbReference type="EMBL" id="TVU06696.1"/>
    </source>
</evidence>
<evidence type="ECO:0000256" key="1">
    <source>
        <dbReference type="SAM" id="MobiDB-lite"/>
    </source>
</evidence>
<reference evidence="3 4" key="1">
    <citation type="journal article" date="2019" name="Sci. Rep.">
        <title>A high-quality genome of Eragrostis curvula grass provides insights into Poaceae evolution and supports new strategies to enhance forage quality.</title>
        <authorList>
            <person name="Carballo J."/>
            <person name="Santos B.A.C.M."/>
            <person name="Zappacosta D."/>
            <person name="Garbus I."/>
            <person name="Selva J.P."/>
            <person name="Gallo C.A."/>
            <person name="Diaz A."/>
            <person name="Albertini E."/>
            <person name="Caccamo M."/>
            <person name="Echenique V."/>
        </authorList>
    </citation>
    <scope>NUCLEOTIDE SEQUENCE [LARGE SCALE GENOMIC DNA]</scope>
    <source>
        <strain evidence="4">cv. Victoria</strain>
        <tissue evidence="3">Leaf</tissue>
    </source>
</reference>
<dbReference type="Gene3D" id="4.10.60.10">
    <property type="entry name" value="Zinc finger, CCHC-type"/>
    <property type="match status" value="1"/>
</dbReference>
<feature type="compositionally biased region" description="Low complexity" evidence="1">
    <location>
        <begin position="233"/>
        <end position="255"/>
    </location>
</feature>
<feature type="compositionally biased region" description="Basic and acidic residues" evidence="1">
    <location>
        <begin position="1240"/>
        <end position="1249"/>
    </location>
</feature>
<dbReference type="SMART" id="SM00343">
    <property type="entry name" value="ZnF_C2HC"/>
    <property type="match status" value="2"/>
</dbReference>
<proteinExistence type="predicted"/>
<dbReference type="OrthoDB" id="696643at2759"/>
<feature type="domain" description="CCHC-type" evidence="2">
    <location>
        <begin position="297"/>
        <end position="313"/>
    </location>
</feature>
<gene>
    <name evidence="3" type="ORF">EJB05_49921</name>
</gene>
<accession>A0A5J9T5N7</accession>
<dbReference type="InterPro" id="IPR001878">
    <property type="entry name" value="Znf_CCHC"/>
</dbReference>
<feature type="region of interest" description="Disordered" evidence="1">
    <location>
        <begin position="1095"/>
        <end position="1129"/>
    </location>
</feature>
<feature type="domain" description="CCHC-type" evidence="2">
    <location>
        <begin position="316"/>
        <end position="332"/>
    </location>
</feature>
<evidence type="ECO:0000259" key="2">
    <source>
        <dbReference type="SMART" id="SM00343"/>
    </source>
</evidence>
<dbReference type="EMBL" id="RWGY01000051">
    <property type="protein sequence ID" value="TVU06696.1"/>
    <property type="molecule type" value="Genomic_DNA"/>
</dbReference>